<dbReference type="Gramene" id="Aco011082.1.mrna1">
    <property type="protein sequence ID" value="Aco011082.1.mrna1.cds1"/>
    <property type="gene ID" value="Aco011082.1.path1"/>
</dbReference>
<feature type="region of interest" description="Disordered" evidence="1">
    <location>
        <begin position="1"/>
        <end position="32"/>
    </location>
</feature>
<reference evidence="6" key="2">
    <citation type="submission" date="2025-04" db="UniProtKB">
        <authorList>
            <consortium name="RefSeq"/>
        </authorList>
    </citation>
    <scope>IDENTIFICATION</scope>
    <source>
        <tissue evidence="6">Leaf</tissue>
    </source>
</reference>
<feature type="compositionally biased region" description="Low complexity" evidence="1">
    <location>
        <begin position="22"/>
        <end position="32"/>
    </location>
</feature>
<accession>A0A199VYV1</accession>
<sequence>MWPPWGRSRRGKDASPRLPRCPSSSPSSPFSFSFSSLKDIDALLSDGPGPGPNSTAAAAPPLLHRARSASGSFRSWRSFSSSSPSSSPSFHPDPFGLAPGEEKRIVLYFTSLRVVRKTFEDCRAVRSILRGFRVAVDERDLSMDSAFLAELKGILGGRRGRDLALPQVFIGGRYIGGADEVRHLHESGELGRFIEGARPAAPGACGGCGGVGFVLCRGCSGSRKRFSDKCGAFRSCGDCNENGLVRCPECSPPPAAD</sequence>
<dbReference type="SUPFAM" id="SSF52833">
    <property type="entry name" value="Thioredoxin-like"/>
    <property type="match status" value="1"/>
</dbReference>
<protein>
    <submittedName>
        <fullName evidence="6">Uncharacterized protein At5g39865</fullName>
    </submittedName>
</protein>
<dbReference type="RefSeq" id="XP_020085711.1">
    <property type="nucleotide sequence ID" value="XM_020230122.1"/>
</dbReference>
<dbReference type="Proteomes" id="UP000515123">
    <property type="component" value="Linkage group 4"/>
</dbReference>
<dbReference type="Proteomes" id="UP000092600">
    <property type="component" value="Unassembled WGS sequence"/>
</dbReference>
<feature type="region of interest" description="Disordered" evidence="1">
    <location>
        <begin position="43"/>
        <end position="62"/>
    </location>
</feature>
<dbReference type="EMBL" id="LSRQ01000577">
    <property type="protein sequence ID" value="OAY81880.1"/>
    <property type="molecule type" value="Genomic_DNA"/>
</dbReference>
<evidence type="ECO:0000313" key="6">
    <source>
        <dbReference type="RefSeq" id="XP_020085711.1"/>
    </source>
</evidence>
<evidence type="ECO:0000256" key="1">
    <source>
        <dbReference type="SAM" id="MobiDB-lite"/>
    </source>
</evidence>
<evidence type="ECO:0000313" key="4">
    <source>
        <dbReference type="Proteomes" id="UP000092600"/>
    </source>
</evidence>
<organism evidence="3 4">
    <name type="scientific">Ananas comosus</name>
    <name type="common">Pineapple</name>
    <name type="synonym">Ananas ananas</name>
    <dbReference type="NCBI Taxonomy" id="4615"/>
    <lineage>
        <taxon>Eukaryota</taxon>
        <taxon>Viridiplantae</taxon>
        <taxon>Streptophyta</taxon>
        <taxon>Embryophyta</taxon>
        <taxon>Tracheophyta</taxon>
        <taxon>Spermatophyta</taxon>
        <taxon>Magnoliopsida</taxon>
        <taxon>Liliopsida</taxon>
        <taxon>Poales</taxon>
        <taxon>Bromeliaceae</taxon>
        <taxon>Bromelioideae</taxon>
        <taxon>Ananas</taxon>
    </lineage>
</organism>
<proteinExistence type="predicted"/>
<dbReference type="Pfam" id="PF00462">
    <property type="entry name" value="Glutaredoxin"/>
    <property type="match status" value="1"/>
</dbReference>
<dbReference type="Pfam" id="PF23733">
    <property type="entry name" value="GRXCR1-2_C"/>
    <property type="match status" value="1"/>
</dbReference>
<dbReference type="InterPro" id="IPR036249">
    <property type="entry name" value="Thioredoxin-like_sf"/>
</dbReference>
<dbReference type="CDD" id="cd03031">
    <property type="entry name" value="GRX_GRX_like"/>
    <property type="match status" value="1"/>
</dbReference>
<reference evidence="3 4" key="1">
    <citation type="journal article" date="2016" name="DNA Res.">
        <title>The draft genome of MD-2 pineapple using hybrid error correction of long reads.</title>
        <authorList>
            <person name="Redwan R.M."/>
            <person name="Saidin A."/>
            <person name="Kumar S.V."/>
        </authorList>
    </citation>
    <scope>NUCLEOTIDE SEQUENCE [LARGE SCALE GENOMIC DNA]</scope>
    <source>
        <strain evidence="4">cv. MD2</strain>
        <tissue evidence="3">Leaf</tissue>
    </source>
</reference>
<gene>
    <name evidence="6" type="primary">LOC109708400</name>
    <name evidence="3" type="ORF">ACMD2_06027</name>
</gene>
<name>A0A199VYV1_ANACO</name>
<keyword evidence="5" id="KW-1185">Reference proteome</keyword>
<feature type="domain" description="Glutaredoxin" evidence="2">
    <location>
        <begin position="106"/>
        <end position="175"/>
    </location>
</feature>
<dbReference type="PANTHER" id="PTHR45669:SF26">
    <property type="entry name" value="GLUTAREDOXIN DOMAIN-CONTAINING PROTEIN"/>
    <property type="match status" value="1"/>
</dbReference>
<evidence type="ECO:0000313" key="5">
    <source>
        <dbReference type="Proteomes" id="UP000515123"/>
    </source>
</evidence>
<dbReference type="InterPro" id="IPR002109">
    <property type="entry name" value="Glutaredoxin"/>
</dbReference>
<dbReference type="AlphaFoldDB" id="A0A199VYV1"/>
<dbReference type="Gene3D" id="3.40.30.10">
    <property type="entry name" value="Glutaredoxin"/>
    <property type="match status" value="1"/>
</dbReference>
<dbReference type="PANTHER" id="PTHR45669">
    <property type="entry name" value="GLUTAREDOXIN DOMAIN-CONTAINING CYSTEINE-RICH PROTEIN CG12206-RELATED"/>
    <property type="match status" value="1"/>
</dbReference>
<dbReference type="OrthoDB" id="423313at2759"/>
<evidence type="ECO:0000259" key="2">
    <source>
        <dbReference type="Pfam" id="PF00462"/>
    </source>
</evidence>
<dbReference type="GeneID" id="109708400"/>
<dbReference type="PROSITE" id="PS51354">
    <property type="entry name" value="GLUTAREDOXIN_2"/>
    <property type="match status" value="1"/>
</dbReference>
<evidence type="ECO:0000313" key="3">
    <source>
        <dbReference type="EMBL" id="OAY81880.1"/>
    </source>
</evidence>